<dbReference type="Pfam" id="PF14258">
    <property type="entry name" value="DUF4350"/>
    <property type="match status" value="1"/>
</dbReference>
<dbReference type="OrthoDB" id="6638317at2"/>
<keyword evidence="1" id="KW-1133">Transmembrane helix</keyword>
<dbReference type="Proteomes" id="UP000219374">
    <property type="component" value="Unassembled WGS sequence"/>
</dbReference>
<evidence type="ECO:0000313" key="3">
    <source>
        <dbReference type="EMBL" id="SOD54912.1"/>
    </source>
</evidence>
<keyword evidence="1" id="KW-0812">Transmembrane</keyword>
<organism evidence="3 4">
    <name type="scientific">Pseudoxanthomonas wuyuanensis</name>
    <dbReference type="NCBI Taxonomy" id="1073196"/>
    <lineage>
        <taxon>Bacteria</taxon>
        <taxon>Pseudomonadati</taxon>
        <taxon>Pseudomonadota</taxon>
        <taxon>Gammaproteobacteria</taxon>
        <taxon>Lysobacterales</taxon>
        <taxon>Lysobacteraceae</taxon>
        <taxon>Pseudoxanthomonas</taxon>
    </lineage>
</organism>
<evidence type="ECO:0000313" key="4">
    <source>
        <dbReference type="Proteomes" id="UP000219374"/>
    </source>
</evidence>
<gene>
    <name evidence="3" type="ORF">SAMN06296416_105185</name>
</gene>
<feature type="domain" description="DUF4350" evidence="2">
    <location>
        <begin position="46"/>
        <end position="203"/>
    </location>
</feature>
<feature type="transmembrane region" description="Helical" evidence="1">
    <location>
        <begin position="255"/>
        <end position="279"/>
    </location>
</feature>
<name>A0A286D8C1_9GAMM</name>
<dbReference type="EMBL" id="OCND01000005">
    <property type="protein sequence ID" value="SOD54912.1"/>
    <property type="molecule type" value="Genomic_DNA"/>
</dbReference>
<protein>
    <recommendedName>
        <fullName evidence="2">DUF4350 domain-containing protein</fullName>
    </recommendedName>
</protein>
<accession>A0A286D8C1</accession>
<keyword evidence="4" id="KW-1185">Reference proteome</keyword>
<proteinExistence type="predicted"/>
<keyword evidence="1" id="KW-0472">Membrane</keyword>
<dbReference type="InterPro" id="IPR025646">
    <property type="entry name" value="DUF4350"/>
</dbReference>
<reference evidence="3 4" key="1">
    <citation type="submission" date="2017-09" db="EMBL/GenBank/DDBJ databases">
        <authorList>
            <person name="Ehlers B."/>
            <person name="Leendertz F.H."/>
        </authorList>
    </citation>
    <scope>NUCLEOTIDE SEQUENCE [LARGE SCALE GENOMIC DNA]</scope>
    <source>
        <strain evidence="3 4">CGMCC 1.10978</strain>
    </source>
</reference>
<dbReference type="AlphaFoldDB" id="A0A286D8C1"/>
<sequence length="390" mass="43332">MRLLRAVAIAVLAVALVAASVWWFLHRYQRVDQVIHLPPRGEAGYNPLYALKQTLLADDVAVQSRQRLNLAGHALTPADTLLIFNDPRSMAPPEARRLLQWVDSGGHLLVRTPGLARWGDDAYSPLLAQLDVVPMSGSRQCEPFQVEGEDHHVEFCRGQRFRLDGVEPELAWGDLKSGYVYARLAHGQGHVDVLADFDFLINSEASGGLFADGGLDAPKGGLRDGPHRALARQVLAPNYGKGTMHLVYDAQMPSLLRMILVQGWMVWLPLTLALLAWLWSRMQRFGPQLPAPAGERRSLLEHVRASGEHLFRYGRGVMLYAAVRQAFLMRLRRRDPVAAALSGEPQIAAIAQRLSLPAESVRSALQTPSSHDKAAFRDRISTLVQLRNRL</sequence>
<evidence type="ECO:0000259" key="2">
    <source>
        <dbReference type="Pfam" id="PF14258"/>
    </source>
</evidence>
<evidence type="ECO:0000256" key="1">
    <source>
        <dbReference type="SAM" id="Phobius"/>
    </source>
</evidence>